<dbReference type="SUPFAM" id="SSF53474">
    <property type="entry name" value="alpha/beta-Hydrolases"/>
    <property type="match status" value="1"/>
</dbReference>
<sequence length="398" mass="43087">METAYLIFDGTGQNAASGNEHTVRLARELEAAGLPVETIAGPGTSDTVIRKAKKTDFDLARGELYPPAHEIPFHFDIIRDTLAGNFFGDGVYENVDEGVEKFKDLQKLGVTEVVMVGFSRGAVTAVLVARKLAELGVVVPGDNIRIKMFLLDPVPGPKLVAGNTLEIPKIVSYCYNQRSVHESRPFFDALNLTVEDEFATTLDPDYSIGVHGDVGGSTQSPVSTFNYLDLKRRLGLPVSTSDYHESILDAFDASSSVTNPGVLKELSSGQGFSRRPFGELHSGLSFPSDSALKSICVASEAIRIALANKQLFDSRFDDKLYKQFSDTVHKHAVNDSANYTTRQKPVVRGRQGMVFSPKVHNPIKIPRGGRPGMLTTLLIGGVIGAIAYMTTPSKPGQG</sequence>
<dbReference type="Proteomes" id="UP001163624">
    <property type="component" value="Chromosome"/>
</dbReference>
<organism evidence="1 2">
    <name type="scientific">Pseudomonas triclosanedens</name>
    <dbReference type="NCBI Taxonomy" id="2961893"/>
    <lineage>
        <taxon>Bacteria</taxon>
        <taxon>Pseudomonadati</taxon>
        <taxon>Pseudomonadota</taxon>
        <taxon>Gammaproteobacteria</taxon>
        <taxon>Pseudomonadales</taxon>
        <taxon>Pseudomonadaceae</taxon>
        <taxon>Pseudomonas</taxon>
    </lineage>
</organism>
<dbReference type="RefSeq" id="WP_254475594.1">
    <property type="nucleotide sequence ID" value="NZ_CP113432.1"/>
</dbReference>
<accession>A0ABY6ZSF7</accession>
<evidence type="ECO:0000313" key="2">
    <source>
        <dbReference type="Proteomes" id="UP001163624"/>
    </source>
</evidence>
<gene>
    <name evidence="1" type="ORF">OU419_18130</name>
</gene>
<protein>
    <submittedName>
        <fullName evidence="1">DUF2235 domain-containing protein</fullName>
    </submittedName>
</protein>
<dbReference type="EMBL" id="CP113432">
    <property type="protein sequence ID" value="WAI47690.1"/>
    <property type="molecule type" value="Genomic_DNA"/>
</dbReference>
<reference evidence="1" key="1">
    <citation type="submission" date="2022-11" db="EMBL/GenBank/DDBJ databases">
        <title>Pseudomonas triclosanedens sp. nov., a triclosan degrader isolated from activated sludge.</title>
        <authorList>
            <person name="Yin Y."/>
            <person name="Lu Z."/>
        </authorList>
    </citation>
    <scope>NUCLEOTIDE SEQUENCE</scope>
    <source>
        <strain evidence="1">ZM23</strain>
    </source>
</reference>
<proteinExistence type="predicted"/>
<evidence type="ECO:0000313" key="1">
    <source>
        <dbReference type="EMBL" id="WAI47690.1"/>
    </source>
</evidence>
<keyword evidence="2" id="KW-1185">Reference proteome</keyword>
<dbReference type="InterPro" id="IPR029058">
    <property type="entry name" value="AB_hydrolase_fold"/>
</dbReference>
<name>A0ABY6ZSF7_9PSED</name>